<name>A0A6J4NSX3_9ACTN</name>
<accession>A0A6J4NSX3</accession>
<feature type="signal peptide" evidence="2">
    <location>
        <begin position="1"/>
        <end position="22"/>
    </location>
</feature>
<feature type="chain" id="PRO_5039475494" description="Peptidase M10 metallopeptidase domain-containing protein" evidence="2">
    <location>
        <begin position="23"/>
        <end position="329"/>
    </location>
</feature>
<evidence type="ECO:0000313" key="3">
    <source>
        <dbReference type="EMBL" id="CAA9395966.1"/>
    </source>
</evidence>
<evidence type="ECO:0008006" key="4">
    <source>
        <dbReference type="Google" id="ProtNLM"/>
    </source>
</evidence>
<feature type="region of interest" description="Disordered" evidence="1">
    <location>
        <begin position="118"/>
        <end position="139"/>
    </location>
</feature>
<dbReference type="Gene3D" id="3.40.390.10">
    <property type="entry name" value="Collagenase (Catalytic Domain)"/>
    <property type="match status" value="1"/>
</dbReference>
<evidence type="ECO:0000256" key="1">
    <source>
        <dbReference type="SAM" id="MobiDB-lite"/>
    </source>
</evidence>
<protein>
    <recommendedName>
        <fullName evidence="4">Peptidase M10 metallopeptidase domain-containing protein</fullName>
    </recommendedName>
</protein>
<keyword evidence="2" id="KW-0732">Signal</keyword>
<dbReference type="GO" id="GO:0008237">
    <property type="term" value="F:metallopeptidase activity"/>
    <property type="evidence" value="ECO:0007669"/>
    <property type="project" value="InterPro"/>
</dbReference>
<dbReference type="AlphaFoldDB" id="A0A6J4NSX3"/>
<dbReference type="SUPFAM" id="SSF55486">
    <property type="entry name" value="Metalloproteases ('zincins'), catalytic domain"/>
    <property type="match status" value="1"/>
</dbReference>
<dbReference type="EMBL" id="CADCUW010000118">
    <property type="protein sequence ID" value="CAA9395966.1"/>
    <property type="molecule type" value="Genomic_DNA"/>
</dbReference>
<evidence type="ECO:0000256" key="2">
    <source>
        <dbReference type="SAM" id="SignalP"/>
    </source>
</evidence>
<gene>
    <name evidence="3" type="ORF">AVDCRST_MAG01-01-740</name>
</gene>
<organism evidence="3">
    <name type="scientific">uncultured Rubrobacteraceae bacterium</name>
    <dbReference type="NCBI Taxonomy" id="349277"/>
    <lineage>
        <taxon>Bacteria</taxon>
        <taxon>Bacillati</taxon>
        <taxon>Actinomycetota</taxon>
        <taxon>Rubrobacteria</taxon>
        <taxon>Rubrobacterales</taxon>
        <taxon>Rubrobacteraceae</taxon>
        <taxon>environmental samples</taxon>
    </lineage>
</organism>
<reference evidence="3" key="1">
    <citation type="submission" date="2020-02" db="EMBL/GenBank/DDBJ databases">
        <authorList>
            <person name="Meier V. D."/>
        </authorList>
    </citation>
    <scope>NUCLEOTIDE SEQUENCE</scope>
    <source>
        <strain evidence="3">AVDCRST_MAG01</strain>
    </source>
</reference>
<dbReference type="InterPro" id="IPR024079">
    <property type="entry name" value="MetalloPept_cat_dom_sf"/>
</dbReference>
<sequence>MRRLLASGLALALAVLAVTTLARTPAAQTADGVLEACGPGKQEIDARALPAAVVNPGRCPVAGREIEDGGVGSVAPPRGESVHAEVLTTTGAEELEIRRREDGTIELESVGDDAEAAGDFARAGGPGECSDTEYTDGERRVPEDSALRYEINRASTPSELRIGDAVSAIRRAGARVVNTKSRCRMGDRVPAGLVYEGKTGQGANVDGFNCKNNDENSVVAFGDLPSGVLAVTCNWGIVGPGYDETVASDIKVNKQGVRWTTAPSSRSCRGMWDLEGVMTHERGHTFGLGHVAESGHGNLTMSTNINGTCQMAERSLGRGDVFGLGNKYR</sequence>
<proteinExistence type="predicted"/>